<dbReference type="EMBL" id="LLZZ01000144">
    <property type="protein sequence ID" value="KTA99443.1"/>
    <property type="molecule type" value="Genomic_DNA"/>
</dbReference>
<keyword evidence="5" id="KW-0493">Microtubule</keyword>
<dbReference type="GO" id="GO:0051010">
    <property type="term" value="F:microtubule plus-end binding"/>
    <property type="evidence" value="ECO:0007669"/>
    <property type="project" value="EnsemblFungi"/>
</dbReference>
<organism evidence="13 14">
    <name type="scientific">Candida glabrata</name>
    <name type="common">Yeast</name>
    <name type="synonym">Torulopsis glabrata</name>
    <dbReference type="NCBI Taxonomy" id="5478"/>
    <lineage>
        <taxon>Eukaryota</taxon>
        <taxon>Fungi</taxon>
        <taxon>Dikarya</taxon>
        <taxon>Ascomycota</taxon>
        <taxon>Saccharomycotina</taxon>
        <taxon>Saccharomycetes</taxon>
        <taxon>Saccharomycetales</taxon>
        <taxon>Saccharomycetaceae</taxon>
        <taxon>Nakaseomyces</taxon>
    </lineage>
</organism>
<dbReference type="GO" id="GO:0005881">
    <property type="term" value="C:cytoplasmic microtubule"/>
    <property type="evidence" value="ECO:0007669"/>
    <property type="project" value="EnsemblFungi"/>
</dbReference>
<dbReference type="GO" id="GO:0051301">
    <property type="term" value="P:cell division"/>
    <property type="evidence" value="ECO:0007669"/>
    <property type="project" value="UniProtKB-KW"/>
</dbReference>
<accession>A0A0W0CIR9</accession>
<dbReference type="InterPro" id="IPR050505">
    <property type="entry name" value="WDR55/POC1"/>
</dbReference>
<evidence type="ECO:0000256" key="1">
    <source>
        <dbReference type="ARBA" id="ARBA00022448"/>
    </source>
</evidence>
<reference evidence="13 14" key="1">
    <citation type="submission" date="2015-10" db="EMBL/GenBank/DDBJ databases">
        <title>Draft genomes sequences of Candida glabrata isolates 1A, 1B, 2A, 2B, 3A and 3B.</title>
        <authorList>
            <person name="Haavelsrud O.E."/>
            <person name="Gaustad P."/>
        </authorList>
    </citation>
    <scope>NUCLEOTIDE SEQUENCE [LARGE SCALE GENOMIC DNA]</scope>
    <source>
        <strain evidence="13">910700640</strain>
    </source>
</reference>
<dbReference type="PRINTS" id="PR00320">
    <property type="entry name" value="GPROTEINBRPT"/>
</dbReference>
<feature type="repeat" description="WD" evidence="11">
    <location>
        <begin position="163"/>
        <end position="206"/>
    </location>
</feature>
<dbReference type="InterPro" id="IPR017252">
    <property type="entry name" value="Dynein_regulator_LIS1"/>
</dbReference>
<dbReference type="InterPro" id="IPR001680">
    <property type="entry name" value="WD40_rpt"/>
</dbReference>
<gene>
    <name evidence="13" type="ORF">AO440_000519</name>
</gene>
<dbReference type="VEuPathDB" id="FungiDB:GVI51_C02717"/>
<dbReference type="Gene3D" id="1.20.960.30">
    <property type="match status" value="1"/>
</dbReference>
<dbReference type="SUPFAM" id="SSF50978">
    <property type="entry name" value="WD40 repeat-like"/>
    <property type="match status" value="1"/>
</dbReference>
<dbReference type="PROSITE" id="PS50294">
    <property type="entry name" value="WD_REPEATS_REGION"/>
    <property type="match status" value="1"/>
</dbReference>
<dbReference type="PIRSF" id="PIRSF037647">
    <property type="entry name" value="Dynein_regulator_Lis1"/>
    <property type="match status" value="1"/>
</dbReference>
<evidence type="ECO:0000256" key="6">
    <source>
        <dbReference type="ARBA" id="ARBA00022737"/>
    </source>
</evidence>
<dbReference type="PANTHER" id="PTHR44019">
    <property type="entry name" value="WD REPEAT-CONTAINING PROTEIN 55"/>
    <property type="match status" value="1"/>
</dbReference>
<dbReference type="Proteomes" id="UP000054886">
    <property type="component" value="Unassembled WGS sequence"/>
</dbReference>
<evidence type="ECO:0000256" key="3">
    <source>
        <dbReference type="ARBA" id="ARBA00022574"/>
    </source>
</evidence>
<keyword evidence="1" id="KW-0813">Transport</keyword>
<keyword evidence="8 12" id="KW-0175">Coiled coil</keyword>
<dbReference type="InterPro" id="IPR015943">
    <property type="entry name" value="WD40/YVTN_repeat-like_dom_sf"/>
</dbReference>
<keyword evidence="3 11" id="KW-0853">WD repeat</keyword>
<evidence type="ECO:0000256" key="4">
    <source>
        <dbReference type="ARBA" id="ARBA00022618"/>
    </source>
</evidence>
<dbReference type="VEuPathDB" id="FungiDB:B1J91_C02937g"/>
<dbReference type="InterPro" id="IPR036322">
    <property type="entry name" value="WD40_repeat_dom_sf"/>
</dbReference>
<dbReference type="VEuPathDB" id="FungiDB:CAGL0C02937g"/>
<proteinExistence type="predicted"/>
<dbReference type="InterPro" id="IPR037190">
    <property type="entry name" value="LIS1_N"/>
</dbReference>
<evidence type="ECO:0000256" key="11">
    <source>
        <dbReference type="PROSITE-ProRule" id="PRU00221"/>
    </source>
</evidence>
<dbReference type="GO" id="GO:0005634">
    <property type="term" value="C:nucleus"/>
    <property type="evidence" value="ECO:0007669"/>
    <property type="project" value="EnsemblFungi"/>
</dbReference>
<evidence type="ECO:0000256" key="2">
    <source>
        <dbReference type="ARBA" id="ARBA00022490"/>
    </source>
</evidence>
<evidence type="ECO:0000256" key="7">
    <source>
        <dbReference type="ARBA" id="ARBA00022776"/>
    </source>
</evidence>
<feature type="coiled-coil region" evidence="12">
    <location>
        <begin position="10"/>
        <end position="37"/>
    </location>
</feature>
<evidence type="ECO:0000256" key="5">
    <source>
        <dbReference type="ARBA" id="ARBA00022701"/>
    </source>
</evidence>
<evidence type="ECO:0000313" key="14">
    <source>
        <dbReference type="Proteomes" id="UP000054886"/>
    </source>
</evidence>
<dbReference type="GO" id="GO:0030473">
    <property type="term" value="P:nuclear migration along microtubule"/>
    <property type="evidence" value="ECO:0007669"/>
    <property type="project" value="EnsemblFungi"/>
</dbReference>
<keyword evidence="9" id="KW-0206">Cytoskeleton</keyword>
<dbReference type="PROSITE" id="PS50082">
    <property type="entry name" value="WD_REPEATS_2"/>
    <property type="match status" value="2"/>
</dbReference>
<name>A0A0W0CIR9_CANGB</name>
<keyword evidence="10" id="KW-0131">Cell cycle</keyword>
<feature type="repeat" description="WD" evidence="11">
    <location>
        <begin position="329"/>
        <end position="368"/>
    </location>
</feature>
<protein>
    <submittedName>
        <fullName evidence="13">Nuclear distribution protein PAC1</fullName>
    </submittedName>
</protein>
<evidence type="ECO:0000256" key="8">
    <source>
        <dbReference type="ARBA" id="ARBA00023054"/>
    </source>
</evidence>
<dbReference type="VEuPathDB" id="FungiDB:GWK60_C02541"/>
<dbReference type="Gene3D" id="2.130.10.10">
    <property type="entry name" value="YVTN repeat-like/Quinoprotein amine dehydrogenase"/>
    <property type="match status" value="2"/>
</dbReference>
<keyword evidence="7" id="KW-0498">Mitosis</keyword>
<evidence type="ECO:0000256" key="12">
    <source>
        <dbReference type="SAM" id="Coils"/>
    </source>
</evidence>
<evidence type="ECO:0000256" key="9">
    <source>
        <dbReference type="ARBA" id="ARBA00023212"/>
    </source>
</evidence>
<dbReference type="Pfam" id="PF00400">
    <property type="entry name" value="WD40"/>
    <property type="match status" value="4"/>
</dbReference>
<sequence length="413" mass="46404">MLLPKKWGSIIRLQRAITKLEQKCDALQQELDDKTKQLETIVPKDTQIATTTDVNWLPPDHIYASIQNESPVTAIKLHPSLAIVYVGTDTGRLIAYDILNYTIPLAVTTAHSKAITSIEVIEAHNFEEFVDSTTLVSTTSKDAQINVYDHSSNTGELKLIRSFNAHDSTVSSQKTWQKDNDVLLASSSRDATVKVWRVNDSRCLQSFSPHSEWVKSIDVLDEYILSGSLDSTLRLTHWPSGNGLSVGTGHEFPIERVLIIPFSDSKICTSPYRDQNEHSAFAPLRFKYCASAARDNTIKIWEVPLPQLKPNSAPVPSTTNTTFKCVMTLRGHTSWVKDLKLRGDHLFSCSDDETIKCWDLNTGNCVKTWSSIHNNFINCIDIDREATIEQFSPSLQREILVSGDMDNKVKIIR</sequence>
<evidence type="ECO:0000313" key="13">
    <source>
        <dbReference type="EMBL" id="KTA99443.1"/>
    </source>
</evidence>
<keyword evidence="4" id="KW-0132">Cell division</keyword>
<keyword evidence="6" id="KW-0677">Repeat</keyword>
<dbReference type="SUPFAM" id="SSF109925">
    <property type="entry name" value="Lissencephaly-1 protein (Lis-1, PAF-AH alpha) N-terminal domain"/>
    <property type="match status" value="1"/>
</dbReference>
<keyword evidence="2" id="KW-0963">Cytoplasm</keyword>
<dbReference type="SMART" id="SM00320">
    <property type="entry name" value="WD40"/>
    <property type="match status" value="7"/>
</dbReference>
<dbReference type="GO" id="GO:0042802">
    <property type="term" value="F:identical protein binding"/>
    <property type="evidence" value="ECO:0007669"/>
    <property type="project" value="EnsemblFungi"/>
</dbReference>
<comment type="caution">
    <text evidence="13">The sequence shown here is derived from an EMBL/GenBank/DDBJ whole genome shotgun (WGS) entry which is preliminary data.</text>
</comment>
<dbReference type="PANTHER" id="PTHR44019:SF8">
    <property type="entry name" value="POC1 CENTRIOLAR PROTEIN HOMOLOG"/>
    <property type="match status" value="1"/>
</dbReference>
<dbReference type="InterPro" id="IPR020472">
    <property type="entry name" value="WD40_PAC1"/>
</dbReference>
<evidence type="ECO:0000256" key="10">
    <source>
        <dbReference type="ARBA" id="ARBA00023306"/>
    </source>
</evidence>
<dbReference type="AlphaFoldDB" id="A0A0W0CIR9"/>